<feature type="region of interest" description="Disordered" evidence="13">
    <location>
        <begin position="276"/>
        <end position="311"/>
    </location>
</feature>
<evidence type="ECO:0000256" key="11">
    <source>
        <dbReference type="HAMAP-Rule" id="MF_03199"/>
    </source>
</evidence>
<dbReference type="HAMAP" id="MF_03199">
    <property type="entry name" value="DHHC_PAT_PFA4"/>
    <property type="match status" value="1"/>
</dbReference>
<name>A0A4S4L5C2_9AGAM</name>
<comment type="caution">
    <text evidence="11">Lacks conserved residue(s) required for the propagation of feature annotation.</text>
</comment>
<feature type="compositionally biased region" description="Basic residues" evidence="13">
    <location>
        <begin position="331"/>
        <end position="345"/>
    </location>
</feature>
<dbReference type="GO" id="GO:0005789">
    <property type="term" value="C:endoplasmic reticulum membrane"/>
    <property type="evidence" value="ECO:0007669"/>
    <property type="project" value="UniProtKB-SubCell"/>
</dbReference>
<protein>
    <recommendedName>
        <fullName evidence="11">Palmitoyltransferase PFA4</fullName>
        <ecNumber evidence="11">2.3.1.225</ecNumber>
    </recommendedName>
    <alternativeName>
        <fullName evidence="11">Protein S-acyltransferase</fullName>
        <shortName evidence="11">PAT</shortName>
    </alternativeName>
    <alternativeName>
        <fullName evidence="11">Protein fatty acyltransferase 4</fullName>
    </alternativeName>
</protein>
<comment type="caution">
    <text evidence="15">The sequence shown here is derived from an EMBL/GenBank/DDBJ whole genome shotgun (WGS) entry which is preliminary data.</text>
</comment>
<sequence>MGRLLGRIWVGFTTSLIAFIAYSSQIFVIWPWYGSVLSIDLLKLLIPFNALVGMIFWNYFLTVFTDPGRVPRAWQPDTQSGEGYEVKRLSGSPRFCRMCNSYKPPRAHHCRQCRRCVLRMDHHCPWVNNCVGHYNYGHFIRFLFYVDVACSYHAAMITRRTLDVMNAKFWEGPDTVEFIFIILNYVTCIPVLLGVGGFSLYHFYCLLKNTTTIEGWEKDKVATLVRRGKIHEVKFPYNIGDRQNIEAVLGRNPLLWCCPSLPLGDGLKFSVVEANDENPQQAWPPEDPTEFRPHSDYADDEDNPLSLPKSPWTYANGSVNPALEPSNAYRRASKVQTKRKTRAGKRPAVGYTTGFVANVPPYHPNYTGPTDGTHENGLESEGGYASSSVSDADSDEYRYSQGGVRIRRGSEGLEVRPVDREEILNRYILTRGAEAGHYRRYVPEPVSSGEGVSSNEVENGELSVSNDNMYEEETLLTSVAKS</sequence>
<feature type="region of interest" description="Disordered" evidence="13">
    <location>
        <begin position="365"/>
        <end position="396"/>
    </location>
</feature>
<evidence type="ECO:0000256" key="2">
    <source>
        <dbReference type="ARBA" id="ARBA00022679"/>
    </source>
</evidence>
<evidence type="ECO:0000256" key="7">
    <source>
        <dbReference type="ARBA" id="ARBA00023139"/>
    </source>
</evidence>
<feature type="transmembrane region" description="Helical" evidence="11 12">
    <location>
        <begin position="45"/>
        <end position="64"/>
    </location>
</feature>
<dbReference type="InterPro" id="IPR039859">
    <property type="entry name" value="PFA4/ZDH16/20/ERF2-like"/>
</dbReference>
<evidence type="ECO:0000256" key="6">
    <source>
        <dbReference type="ARBA" id="ARBA00023136"/>
    </source>
</evidence>
<evidence type="ECO:0000256" key="4">
    <source>
        <dbReference type="ARBA" id="ARBA00022824"/>
    </source>
</evidence>
<keyword evidence="6 11" id="KW-0472">Membrane</keyword>
<evidence type="ECO:0000256" key="3">
    <source>
        <dbReference type="ARBA" id="ARBA00022692"/>
    </source>
</evidence>
<dbReference type="OrthoDB" id="331948at2759"/>
<dbReference type="AlphaFoldDB" id="A0A4S4L5C2"/>
<dbReference type="GO" id="GO:0019706">
    <property type="term" value="F:protein-cysteine S-palmitoyltransferase activity"/>
    <property type="evidence" value="ECO:0007669"/>
    <property type="project" value="UniProtKB-UniRule"/>
</dbReference>
<keyword evidence="7 11" id="KW-0564">Palmitate</keyword>
<feature type="domain" description="Palmitoyltransferase DHHC" evidence="14">
    <location>
        <begin position="92"/>
        <end position="218"/>
    </location>
</feature>
<dbReference type="EMBL" id="SGPK01000182">
    <property type="protein sequence ID" value="THH06676.1"/>
    <property type="molecule type" value="Genomic_DNA"/>
</dbReference>
<accession>A0A4S4L5C2</accession>
<gene>
    <name evidence="11" type="primary">PFA4</name>
    <name evidence="15" type="ORF">EW145_g3922</name>
</gene>
<keyword evidence="9 11" id="KW-0012">Acyltransferase</keyword>
<evidence type="ECO:0000256" key="13">
    <source>
        <dbReference type="SAM" id="MobiDB-lite"/>
    </source>
</evidence>
<reference evidence="15 16" key="1">
    <citation type="submission" date="2019-02" db="EMBL/GenBank/DDBJ databases">
        <title>Genome sequencing of the rare red list fungi Phellinidium pouzarii.</title>
        <authorList>
            <person name="Buettner E."/>
            <person name="Kellner H."/>
        </authorList>
    </citation>
    <scope>NUCLEOTIDE SEQUENCE [LARGE SCALE GENOMIC DNA]</scope>
    <source>
        <strain evidence="15 16">DSM 108285</strain>
    </source>
</reference>
<feature type="region of interest" description="Disordered" evidence="13">
    <location>
        <begin position="323"/>
        <end position="345"/>
    </location>
</feature>
<evidence type="ECO:0000256" key="1">
    <source>
        <dbReference type="ARBA" id="ARBA00004141"/>
    </source>
</evidence>
<evidence type="ECO:0000256" key="5">
    <source>
        <dbReference type="ARBA" id="ARBA00022989"/>
    </source>
</evidence>
<keyword evidence="5 11" id="KW-1133">Transmembrane helix</keyword>
<proteinExistence type="inferred from homology"/>
<comment type="similarity">
    <text evidence="11">Belongs to the DHHC palmitoyltransferase family. PFA4 subfamily.</text>
</comment>
<evidence type="ECO:0000313" key="16">
    <source>
        <dbReference type="Proteomes" id="UP000308199"/>
    </source>
</evidence>
<keyword evidence="8 11" id="KW-0449">Lipoprotein</keyword>
<comment type="catalytic activity">
    <reaction evidence="10 11 12">
        <text>L-cysteinyl-[protein] + hexadecanoyl-CoA = S-hexadecanoyl-L-cysteinyl-[protein] + CoA</text>
        <dbReference type="Rhea" id="RHEA:36683"/>
        <dbReference type="Rhea" id="RHEA-COMP:10131"/>
        <dbReference type="Rhea" id="RHEA-COMP:11032"/>
        <dbReference type="ChEBI" id="CHEBI:29950"/>
        <dbReference type="ChEBI" id="CHEBI:57287"/>
        <dbReference type="ChEBI" id="CHEBI:57379"/>
        <dbReference type="ChEBI" id="CHEBI:74151"/>
        <dbReference type="EC" id="2.3.1.225"/>
    </reaction>
</comment>
<comment type="subcellular location">
    <subcellularLocation>
        <location evidence="11">Endoplasmic reticulum membrane</location>
        <topology evidence="11">Multi-pass membrane protein</topology>
    </subcellularLocation>
    <subcellularLocation>
        <location evidence="1">Membrane</location>
        <topology evidence="1">Multi-pass membrane protein</topology>
    </subcellularLocation>
</comment>
<dbReference type="InterPro" id="IPR033682">
    <property type="entry name" value="PFA4"/>
</dbReference>
<evidence type="ECO:0000259" key="14">
    <source>
        <dbReference type="Pfam" id="PF01529"/>
    </source>
</evidence>
<comment type="function">
    <text evidence="11">Mediates the reversible addition of palmitate to target proteins, thereby regulating their membrane association and biological function.</text>
</comment>
<dbReference type="Proteomes" id="UP000308199">
    <property type="component" value="Unassembled WGS sequence"/>
</dbReference>
<feature type="region of interest" description="Disordered" evidence="13">
    <location>
        <begin position="444"/>
        <end position="482"/>
    </location>
</feature>
<evidence type="ECO:0000256" key="12">
    <source>
        <dbReference type="RuleBase" id="RU079119"/>
    </source>
</evidence>
<feature type="transmembrane region" description="Helical" evidence="11 12">
    <location>
        <begin position="178"/>
        <end position="204"/>
    </location>
</feature>
<feature type="compositionally biased region" description="Low complexity" evidence="13">
    <location>
        <begin position="444"/>
        <end position="461"/>
    </location>
</feature>
<keyword evidence="3 11" id="KW-0812">Transmembrane</keyword>
<keyword evidence="2 11" id="KW-0808">Transferase</keyword>
<comment type="domain">
    <text evidence="11 12">The DHHC domain is required for palmitoyltransferase activity.</text>
</comment>
<evidence type="ECO:0000256" key="10">
    <source>
        <dbReference type="ARBA" id="ARBA00048048"/>
    </source>
</evidence>
<feature type="active site" description="S-palmitoyl cysteine intermediate" evidence="11">
    <location>
        <position position="124"/>
    </location>
</feature>
<dbReference type="PROSITE" id="PS50216">
    <property type="entry name" value="DHHC"/>
    <property type="match status" value="1"/>
</dbReference>
<dbReference type="PANTHER" id="PTHR12246">
    <property type="entry name" value="PALMITOYLTRANSFERASE ZDHHC16"/>
    <property type="match status" value="1"/>
</dbReference>
<organism evidence="15 16">
    <name type="scientific">Phellinidium pouzarii</name>
    <dbReference type="NCBI Taxonomy" id="167371"/>
    <lineage>
        <taxon>Eukaryota</taxon>
        <taxon>Fungi</taxon>
        <taxon>Dikarya</taxon>
        <taxon>Basidiomycota</taxon>
        <taxon>Agaricomycotina</taxon>
        <taxon>Agaricomycetes</taxon>
        <taxon>Hymenochaetales</taxon>
        <taxon>Hymenochaetaceae</taxon>
        <taxon>Phellinidium</taxon>
    </lineage>
</organism>
<evidence type="ECO:0000256" key="8">
    <source>
        <dbReference type="ARBA" id="ARBA00023288"/>
    </source>
</evidence>
<evidence type="ECO:0000313" key="15">
    <source>
        <dbReference type="EMBL" id="THH06676.1"/>
    </source>
</evidence>
<dbReference type="EC" id="2.3.1.225" evidence="11"/>
<feature type="transmembrane region" description="Helical" evidence="11 12">
    <location>
        <begin position="12"/>
        <end position="33"/>
    </location>
</feature>
<keyword evidence="4 11" id="KW-0256">Endoplasmic reticulum</keyword>
<dbReference type="Pfam" id="PF01529">
    <property type="entry name" value="DHHC"/>
    <property type="match status" value="1"/>
</dbReference>
<evidence type="ECO:0000256" key="9">
    <source>
        <dbReference type="ARBA" id="ARBA00023315"/>
    </source>
</evidence>
<dbReference type="InterPro" id="IPR001594">
    <property type="entry name" value="Palmitoyltrfase_DHHC"/>
</dbReference>
<keyword evidence="16" id="KW-1185">Reference proteome</keyword>